<dbReference type="InterPro" id="IPR017871">
    <property type="entry name" value="ABC_transporter-like_CS"/>
</dbReference>
<dbReference type="GO" id="GO:0005319">
    <property type="term" value="F:lipid transporter activity"/>
    <property type="evidence" value="ECO:0007669"/>
    <property type="project" value="TreeGrafter"/>
</dbReference>
<evidence type="ECO:0000313" key="3">
    <source>
        <dbReference type="Proteomes" id="UP000759131"/>
    </source>
</evidence>
<dbReference type="PROSITE" id="PS50893">
    <property type="entry name" value="ABC_TRANSPORTER_2"/>
    <property type="match status" value="1"/>
</dbReference>
<dbReference type="Gene3D" id="3.40.50.300">
    <property type="entry name" value="P-loop containing nucleotide triphosphate hydrolases"/>
    <property type="match status" value="1"/>
</dbReference>
<dbReference type="InterPro" id="IPR027417">
    <property type="entry name" value="P-loop_NTPase"/>
</dbReference>
<dbReference type="Proteomes" id="UP000759131">
    <property type="component" value="Unassembled WGS sequence"/>
</dbReference>
<dbReference type="OrthoDB" id="6435757at2759"/>
<dbReference type="GO" id="GO:0016020">
    <property type="term" value="C:membrane"/>
    <property type="evidence" value="ECO:0007669"/>
    <property type="project" value="InterPro"/>
</dbReference>
<name>A0A7R9Q8K0_9ACAR</name>
<dbReference type="EMBL" id="OC870407">
    <property type="protein sequence ID" value="CAD7635000.1"/>
    <property type="molecule type" value="Genomic_DNA"/>
</dbReference>
<dbReference type="GO" id="GO:0005524">
    <property type="term" value="F:ATP binding"/>
    <property type="evidence" value="ECO:0007669"/>
    <property type="project" value="InterPro"/>
</dbReference>
<dbReference type="PROSITE" id="PS00211">
    <property type="entry name" value="ABC_TRANSPORTER_1"/>
    <property type="match status" value="1"/>
</dbReference>
<feature type="domain" description="ABC transporter" evidence="1">
    <location>
        <begin position="67"/>
        <end position="303"/>
    </location>
</feature>
<dbReference type="Pfam" id="PF23321">
    <property type="entry name" value="R1_ABCA1"/>
    <property type="match status" value="1"/>
</dbReference>
<sequence length="388" mass="43334">MFNKNSKTTAVVNNGYSTGQQSVVLNVGNNGYGMPFAVQQMVDSDVLAEKQRIDGLVGAQSVTSDAIVVQNLCKTFKAFPAVDNLSFGVHKEECFGLLGVNGAGKTTTFRMLTGDESLTGGQAWIGYLSLRQDLQHFQREVGYCPQFDALLNKMTGIETLFMFCRLRGMTEDMIPTYVKDLTAMVDLTPHVHKCTETYSGGNRRKLSLAIALCAAPAVIFLGRVTTNEPTSGVDPSARRKIWSTLASLQRIYGSAFVLTSHSMEECEALCARVAIMVNGQLQCLGSVQHLRHKFGQGFTILAKLRRDMTEDPSYMASIEQFVRQEMPSAVLKDVHQCLLHYHITDPQMLWSKMFALMEDMKHRFSLEDYTISDTTLEQIFLSFARRQR</sequence>
<dbReference type="SUPFAM" id="SSF52540">
    <property type="entry name" value="P-loop containing nucleoside triphosphate hydrolases"/>
    <property type="match status" value="1"/>
</dbReference>
<dbReference type="PANTHER" id="PTHR19229:SF250">
    <property type="entry name" value="ABC TRANSPORTER DOMAIN-CONTAINING PROTEIN-RELATED"/>
    <property type="match status" value="1"/>
</dbReference>
<dbReference type="PANTHER" id="PTHR19229">
    <property type="entry name" value="ATP-BINDING CASSETTE TRANSPORTER SUBFAMILY A ABCA"/>
    <property type="match status" value="1"/>
</dbReference>
<dbReference type="InterPro" id="IPR026082">
    <property type="entry name" value="ABCA"/>
</dbReference>
<protein>
    <recommendedName>
        <fullName evidence="1">ABC transporter domain-containing protein</fullName>
    </recommendedName>
</protein>
<accession>A0A7R9Q8K0</accession>
<dbReference type="CDD" id="cd03263">
    <property type="entry name" value="ABC_subfamily_A"/>
    <property type="match status" value="1"/>
</dbReference>
<reference evidence="2" key="1">
    <citation type="submission" date="2020-11" db="EMBL/GenBank/DDBJ databases">
        <authorList>
            <person name="Tran Van P."/>
        </authorList>
    </citation>
    <scope>NUCLEOTIDE SEQUENCE</scope>
</reference>
<gene>
    <name evidence="2" type="ORF">OSB1V03_LOCUS15392</name>
</gene>
<dbReference type="FunFam" id="3.40.50.300:FF:002470">
    <property type="entry name" value="ABC transporter, putative"/>
    <property type="match status" value="1"/>
</dbReference>
<dbReference type="InterPro" id="IPR003439">
    <property type="entry name" value="ABC_transporter-like_ATP-bd"/>
</dbReference>
<organism evidence="2">
    <name type="scientific">Medioppia subpectinata</name>
    <dbReference type="NCBI Taxonomy" id="1979941"/>
    <lineage>
        <taxon>Eukaryota</taxon>
        <taxon>Metazoa</taxon>
        <taxon>Ecdysozoa</taxon>
        <taxon>Arthropoda</taxon>
        <taxon>Chelicerata</taxon>
        <taxon>Arachnida</taxon>
        <taxon>Acari</taxon>
        <taxon>Acariformes</taxon>
        <taxon>Sarcoptiformes</taxon>
        <taxon>Oribatida</taxon>
        <taxon>Brachypylina</taxon>
        <taxon>Oppioidea</taxon>
        <taxon>Oppiidae</taxon>
        <taxon>Medioppia</taxon>
    </lineage>
</organism>
<dbReference type="GO" id="GO:0140359">
    <property type="term" value="F:ABC-type transporter activity"/>
    <property type="evidence" value="ECO:0007669"/>
    <property type="project" value="InterPro"/>
</dbReference>
<evidence type="ECO:0000259" key="1">
    <source>
        <dbReference type="PROSITE" id="PS50893"/>
    </source>
</evidence>
<proteinExistence type="predicted"/>
<evidence type="ECO:0000313" key="2">
    <source>
        <dbReference type="EMBL" id="CAD7635000.1"/>
    </source>
</evidence>
<keyword evidence="3" id="KW-1185">Reference proteome</keyword>
<dbReference type="AlphaFoldDB" id="A0A7R9Q8K0"/>
<dbReference type="Pfam" id="PF00005">
    <property type="entry name" value="ABC_tran"/>
    <property type="match status" value="1"/>
</dbReference>
<dbReference type="GO" id="GO:0016887">
    <property type="term" value="F:ATP hydrolysis activity"/>
    <property type="evidence" value="ECO:0007669"/>
    <property type="project" value="InterPro"/>
</dbReference>
<dbReference type="EMBL" id="CAJPIZ010015832">
    <property type="protein sequence ID" value="CAG2115430.1"/>
    <property type="molecule type" value="Genomic_DNA"/>
</dbReference>
<dbReference type="InterPro" id="IPR056264">
    <property type="entry name" value="R2_ABCA1-4-like"/>
</dbReference>